<dbReference type="GO" id="GO:0007165">
    <property type="term" value="P:signal transduction"/>
    <property type="evidence" value="ECO:0007669"/>
    <property type="project" value="TreeGrafter"/>
</dbReference>
<evidence type="ECO:0000313" key="12">
    <source>
        <dbReference type="Proteomes" id="UP000027100"/>
    </source>
</evidence>
<dbReference type="Gene3D" id="3.30.540.10">
    <property type="entry name" value="Fructose-1,6-Bisphosphatase, subunit A, domain 1"/>
    <property type="match status" value="1"/>
</dbReference>
<dbReference type="eggNOG" id="COG0483">
    <property type="taxonomic scope" value="Bacteria"/>
</dbReference>
<evidence type="ECO:0000256" key="6">
    <source>
        <dbReference type="ARBA" id="ARBA00022723"/>
    </source>
</evidence>
<evidence type="ECO:0000256" key="1">
    <source>
        <dbReference type="ARBA" id="ARBA00001033"/>
    </source>
</evidence>
<comment type="catalytic activity">
    <reaction evidence="1 10">
        <text>a myo-inositol phosphate + H2O = myo-inositol + phosphate</text>
        <dbReference type="Rhea" id="RHEA:24056"/>
        <dbReference type="ChEBI" id="CHEBI:15377"/>
        <dbReference type="ChEBI" id="CHEBI:17268"/>
        <dbReference type="ChEBI" id="CHEBI:43474"/>
        <dbReference type="ChEBI" id="CHEBI:84139"/>
        <dbReference type="EC" id="3.1.3.25"/>
    </reaction>
</comment>
<evidence type="ECO:0000256" key="8">
    <source>
        <dbReference type="ARBA" id="ARBA00022842"/>
    </source>
</evidence>
<dbReference type="OrthoDB" id="9785695at2"/>
<dbReference type="PANTHER" id="PTHR20854">
    <property type="entry name" value="INOSITOL MONOPHOSPHATASE"/>
    <property type="match status" value="1"/>
</dbReference>
<dbReference type="PROSITE" id="PS00630">
    <property type="entry name" value="IMP_2"/>
    <property type="match status" value="1"/>
</dbReference>
<keyword evidence="6 9" id="KW-0479">Metal-binding</keyword>
<reference evidence="11 12" key="1">
    <citation type="journal article" date="2014" name="Antonie Van Leeuwenhoek">
        <title>Hyphomonas beringensis sp. nov. and Hyphomonas chukchiensis sp. nov., isolated from surface seawater of the Bering Sea and Chukchi Sea.</title>
        <authorList>
            <person name="Li C."/>
            <person name="Lai Q."/>
            <person name="Li G."/>
            <person name="Dong C."/>
            <person name="Wang J."/>
            <person name="Liao Y."/>
            <person name="Shao Z."/>
        </authorList>
    </citation>
    <scope>NUCLEOTIDE SEQUENCE [LARGE SCALE GENOMIC DNA]</scope>
    <source>
        <strain evidence="11 12">PS728</strain>
    </source>
</reference>
<dbReference type="InterPro" id="IPR000760">
    <property type="entry name" value="Inositol_monophosphatase-like"/>
</dbReference>
<sequence>MSKPSPVGTVMIAAALAAGRSLARDFGEVENLQVSRKGPADFVTSADMRAEEIIYNSLTKARPGYGFLMEERGIVEGTDKSNRFIVDPLDGTLNFMHGQPHYAVSIGLERDGRPFAGVVFDVAKNEIFWAEVGRGCWLEQRKLRVAARKKLGEAVVATGTPWMGKSEESHITFAREMAAMTPATAGIRRYGSAALDLAWVAAGRFDAFWERGLKPWDIAAGIVLVREAGGIIEEIEGADVMKTGNILAGNEDIVPSVMEQLRHAGSFGKAAKV</sequence>
<feature type="binding site" evidence="9">
    <location>
        <position position="70"/>
    </location>
    <ligand>
        <name>Mg(2+)</name>
        <dbReference type="ChEBI" id="CHEBI:18420"/>
        <label>1</label>
        <note>catalytic</note>
    </ligand>
</feature>
<dbReference type="PATRIC" id="fig|1280954.3.peg.1049"/>
<dbReference type="Pfam" id="PF00459">
    <property type="entry name" value="Inositol_P"/>
    <property type="match status" value="1"/>
</dbReference>
<dbReference type="GO" id="GO:0008934">
    <property type="term" value="F:inositol monophosphate 1-phosphatase activity"/>
    <property type="evidence" value="ECO:0007669"/>
    <property type="project" value="InterPro"/>
</dbReference>
<keyword evidence="12" id="KW-1185">Reference proteome</keyword>
<dbReference type="STRING" id="1280954.HPO_05125"/>
<dbReference type="FunFam" id="3.30.540.10:FF:000003">
    <property type="entry name" value="Inositol-1-monophosphatase"/>
    <property type="match status" value="1"/>
</dbReference>
<dbReference type="PRINTS" id="PR01959">
    <property type="entry name" value="SBIMPHPHTASE"/>
</dbReference>
<evidence type="ECO:0000256" key="10">
    <source>
        <dbReference type="RuleBase" id="RU364068"/>
    </source>
</evidence>
<organism evidence="11 12">
    <name type="scientific">Hyphomonas polymorpha PS728</name>
    <dbReference type="NCBI Taxonomy" id="1280954"/>
    <lineage>
        <taxon>Bacteria</taxon>
        <taxon>Pseudomonadati</taxon>
        <taxon>Pseudomonadota</taxon>
        <taxon>Alphaproteobacteria</taxon>
        <taxon>Hyphomonadales</taxon>
        <taxon>Hyphomonadaceae</taxon>
        <taxon>Hyphomonas</taxon>
    </lineage>
</organism>
<dbReference type="SUPFAM" id="SSF56655">
    <property type="entry name" value="Carbohydrate phosphatase"/>
    <property type="match status" value="1"/>
</dbReference>
<evidence type="ECO:0000256" key="7">
    <source>
        <dbReference type="ARBA" id="ARBA00022801"/>
    </source>
</evidence>
<evidence type="ECO:0000256" key="5">
    <source>
        <dbReference type="ARBA" id="ARBA00019784"/>
    </source>
</evidence>
<gene>
    <name evidence="11" type="ORF">HPO_05125</name>
</gene>
<evidence type="ECO:0000256" key="2">
    <source>
        <dbReference type="ARBA" id="ARBA00001946"/>
    </source>
</evidence>
<dbReference type="EMBL" id="ARYM01000004">
    <property type="protein sequence ID" value="KCZ99742.1"/>
    <property type="molecule type" value="Genomic_DNA"/>
</dbReference>
<evidence type="ECO:0000256" key="9">
    <source>
        <dbReference type="PIRSR" id="PIRSR600760-2"/>
    </source>
</evidence>
<comment type="caution">
    <text evidence="11">The sequence shown here is derived from an EMBL/GenBank/DDBJ whole genome shotgun (WGS) entry which is preliminary data.</text>
</comment>
<evidence type="ECO:0000256" key="4">
    <source>
        <dbReference type="ARBA" id="ARBA00013106"/>
    </source>
</evidence>
<comment type="cofactor">
    <cofactor evidence="2 9 10">
        <name>Mg(2+)</name>
        <dbReference type="ChEBI" id="CHEBI:18420"/>
    </cofactor>
</comment>
<dbReference type="GO" id="GO:0046854">
    <property type="term" value="P:phosphatidylinositol phosphate biosynthetic process"/>
    <property type="evidence" value="ECO:0007669"/>
    <property type="project" value="InterPro"/>
</dbReference>
<proteinExistence type="inferred from homology"/>
<dbReference type="Proteomes" id="UP000027100">
    <property type="component" value="Unassembled WGS sequence"/>
</dbReference>
<dbReference type="InterPro" id="IPR022337">
    <property type="entry name" value="Inositol_monophosphatase_SuhB"/>
</dbReference>
<dbReference type="CDD" id="cd01639">
    <property type="entry name" value="IMPase"/>
    <property type="match status" value="1"/>
</dbReference>
<feature type="binding site" evidence="9">
    <location>
        <position position="87"/>
    </location>
    <ligand>
        <name>Mg(2+)</name>
        <dbReference type="ChEBI" id="CHEBI:18420"/>
        <label>1</label>
        <note>catalytic</note>
    </ligand>
</feature>
<evidence type="ECO:0000256" key="3">
    <source>
        <dbReference type="ARBA" id="ARBA00009759"/>
    </source>
</evidence>
<feature type="binding site" evidence="9">
    <location>
        <position position="90"/>
    </location>
    <ligand>
        <name>Mg(2+)</name>
        <dbReference type="ChEBI" id="CHEBI:18420"/>
        <label>2</label>
    </ligand>
</feature>
<accession>A0A062VBF9</accession>
<comment type="similarity">
    <text evidence="3 10">Belongs to the inositol monophosphatase superfamily.</text>
</comment>
<dbReference type="Gene3D" id="3.40.190.80">
    <property type="match status" value="1"/>
</dbReference>
<dbReference type="InterPro" id="IPR020583">
    <property type="entry name" value="Inositol_monoP_metal-BS"/>
</dbReference>
<feature type="binding site" evidence="9">
    <location>
        <position position="217"/>
    </location>
    <ligand>
        <name>Mg(2+)</name>
        <dbReference type="ChEBI" id="CHEBI:18420"/>
        <label>1</label>
        <note>catalytic</note>
    </ligand>
</feature>
<dbReference type="InterPro" id="IPR033942">
    <property type="entry name" value="IMPase"/>
</dbReference>
<name>A0A062VBF9_9PROT</name>
<feature type="binding site" evidence="9">
    <location>
        <position position="89"/>
    </location>
    <ligand>
        <name>Mg(2+)</name>
        <dbReference type="ChEBI" id="CHEBI:18420"/>
        <label>1</label>
        <note>catalytic</note>
    </ligand>
</feature>
<dbReference type="RefSeq" id="WP_035595285.1">
    <property type="nucleotide sequence ID" value="NZ_ARYM01000004.1"/>
</dbReference>
<protein>
    <recommendedName>
        <fullName evidence="5 10">Inositol-1-monophosphatase</fullName>
        <ecNumber evidence="4 10">3.1.3.25</ecNumber>
    </recommendedName>
</protein>
<dbReference type="InterPro" id="IPR020550">
    <property type="entry name" value="Inositol_monophosphatase_CS"/>
</dbReference>
<dbReference type="AlphaFoldDB" id="A0A062VBF9"/>
<dbReference type="GO" id="GO:0006020">
    <property type="term" value="P:inositol metabolic process"/>
    <property type="evidence" value="ECO:0007669"/>
    <property type="project" value="TreeGrafter"/>
</dbReference>
<dbReference type="PROSITE" id="PS00629">
    <property type="entry name" value="IMP_1"/>
    <property type="match status" value="1"/>
</dbReference>
<evidence type="ECO:0000313" key="11">
    <source>
        <dbReference type="EMBL" id="KCZ99742.1"/>
    </source>
</evidence>
<dbReference type="PRINTS" id="PR00377">
    <property type="entry name" value="IMPHPHTASES"/>
</dbReference>
<keyword evidence="7 10" id="KW-0378">Hydrolase</keyword>
<keyword evidence="8 9" id="KW-0460">Magnesium</keyword>
<dbReference type="PANTHER" id="PTHR20854:SF4">
    <property type="entry name" value="INOSITOL-1-MONOPHOSPHATASE-RELATED"/>
    <property type="match status" value="1"/>
</dbReference>
<dbReference type="GO" id="GO:0046872">
    <property type="term" value="F:metal ion binding"/>
    <property type="evidence" value="ECO:0007669"/>
    <property type="project" value="UniProtKB-KW"/>
</dbReference>
<dbReference type="EC" id="3.1.3.25" evidence="4 10"/>